<dbReference type="OrthoDB" id="2014201at2759"/>
<keyword evidence="1" id="KW-1133">Transmembrane helix</keyword>
<dbReference type="Proteomes" id="UP000813385">
    <property type="component" value="Unassembled WGS sequence"/>
</dbReference>
<keyword evidence="1" id="KW-0472">Membrane</keyword>
<dbReference type="Gene3D" id="3.90.550.10">
    <property type="entry name" value="Spore Coat Polysaccharide Biosynthesis Protein SpsA, Chain A"/>
    <property type="match status" value="1"/>
</dbReference>
<keyword evidence="1" id="KW-0812">Transmembrane</keyword>
<evidence type="ECO:0000256" key="1">
    <source>
        <dbReference type="SAM" id="Phobius"/>
    </source>
</evidence>
<dbReference type="InterPro" id="IPR029044">
    <property type="entry name" value="Nucleotide-diphossugar_trans"/>
</dbReference>
<name>A0A8K0TAZ3_9PEZI</name>
<evidence type="ECO:0000313" key="3">
    <source>
        <dbReference type="Proteomes" id="UP000813385"/>
    </source>
</evidence>
<comment type="caution">
    <text evidence="2">The sequence shown here is derived from an EMBL/GenBank/DDBJ whole genome shotgun (WGS) entry which is preliminary data.</text>
</comment>
<accession>A0A8K0TAZ3</accession>
<dbReference type="PANTHER" id="PTHR11183">
    <property type="entry name" value="GLYCOGENIN SUBFAMILY MEMBER"/>
    <property type="match status" value="1"/>
</dbReference>
<dbReference type="SUPFAM" id="SSF53448">
    <property type="entry name" value="Nucleotide-diphospho-sugar transferases"/>
    <property type="match status" value="1"/>
</dbReference>
<sequence length="370" mass="41862">MSASIQRPTIAEMATSKRVRLMAPVVCFVFLILLGLYYAENFSILPGTQAIIHQPAEVVPLDPKDGIDWSRFAYAQYVTNSIYLCNSVMFFDRLHKLGSRAERIMMYPSNMLPDPEATEGTGDAQLIIKARDEYGVKLSPVIVQHKASQDATWADSFTKLLAFNQTQYDRVLSMDSDSTLLQSMDELFLLPSVTLAAPRAYWLWPDTQILSSQIILVQPSVQEFARVQGKVGTASSNDYDMEIINQLYRDSALILPHRPFNLLTGEFRSKQHTYYLGNENEDWDPLEAFNEAKFIHFSDWPIPKPWIAASKDALQKHQPSCEETGSAMDCTSRYLWHSLYRDFRERRQLVSDVKGRQLSPGPSGGGSGVT</sequence>
<gene>
    <name evidence="2" type="ORF">B0T11DRAFT_358027</name>
</gene>
<proteinExistence type="predicted"/>
<keyword evidence="3" id="KW-1185">Reference proteome</keyword>
<reference evidence="2" key="1">
    <citation type="journal article" date="2021" name="Nat. Commun.">
        <title>Genetic determinants of endophytism in the Arabidopsis root mycobiome.</title>
        <authorList>
            <person name="Mesny F."/>
            <person name="Miyauchi S."/>
            <person name="Thiergart T."/>
            <person name="Pickel B."/>
            <person name="Atanasova L."/>
            <person name="Karlsson M."/>
            <person name="Huettel B."/>
            <person name="Barry K.W."/>
            <person name="Haridas S."/>
            <person name="Chen C."/>
            <person name="Bauer D."/>
            <person name="Andreopoulos W."/>
            <person name="Pangilinan J."/>
            <person name="LaButti K."/>
            <person name="Riley R."/>
            <person name="Lipzen A."/>
            <person name="Clum A."/>
            <person name="Drula E."/>
            <person name="Henrissat B."/>
            <person name="Kohler A."/>
            <person name="Grigoriev I.V."/>
            <person name="Martin F.M."/>
            <person name="Hacquard S."/>
        </authorList>
    </citation>
    <scope>NUCLEOTIDE SEQUENCE</scope>
    <source>
        <strain evidence="2">MPI-CAGE-AT-0016</strain>
    </source>
</reference>
<dbReference type="InterPro" id="IPR050587">
    <property type="entry name" value="GNT1/Glycosyltrans_8"/>
</dbReference>
<organism evidence="2 3">
    <name type="scientific">Plectosphaerella cucumerina</name>
    <dbReference type="NCBI Taxonomy" id="40658"/>
    <lineage>
        <taxon>Eukaryota</taxon>
        <taxon>Fungi</taxon>
        <taxon>Dikarya</taxon>
        <taxon>Ascomycota</taxon>
        <taxon>Pezizomycotina</taxon>
        <taxon>Sordariomycetes</taxon>
        <taxon>Hypocreomycetidae</taxon>
        <taxon>Glomerellales</taxon>
        <taxon>Plectosphaerellaceae</taxon>
        <taxon>Plectosphaerella</taxon>
    </lineage>
</organism>
<protein>
    <submittedName>
        <fullName evidence="2">Glucose N-acetyltransferase</fullName>
    </submittedName>
</protein>
<dbReference type="AlphaFoldDB" id="A0A8K0TAZ3"/>
<feature type="transmembrane region" description="Helical" evidence="1">
    <location>
        <begin position="21"/>
        <end position="39"/>
    </location>
</feature>
<evidence type="ECO:0000313" key="2">
    <source>
        <dbReference type="EMBL" id="KAH7354535.1"/>
    </source>
</evidence>
<dbReference type="EMBL" id="JAGPXD010000005">
    <property type="protein sequence ID" value="KAH7354535.1"/>
    <property type="molecule type" value="Genomic_DNA"/>
</dbReference>